<gene>
    <name evidence="1" type="ORF">C241_05157</name>
</gene>
<organism evidence="1 2">
    <name type="scientific">Bradyrhizobium lupini HPC(L)</name>
    <dbReference type="NCBI Taxonomy" id="1229491"/>
    <lineage>
        <taxon>Bacteria</taxon>
        <taxon>Pseudomonadati</taxon>
        <taxon>Pseudomonadota</taxon>
        <taxon>Alphaproteobacteria</taxon>
        <taxon>Hyphomicrobiales</taxon>
        <taxon>Nitrobacteraceae</taxon>
        <taxon>Bradyrhizobium</taxon>
    </lineage>
</organism>
<accession>A0ABP2RUW0</accession>
<dbReference type="EMBL" id="AMQQ01000009">
    <property type="protein sequence ID" value="EKJ96729.1"/>
    <property type="molecule type" value="Genomic_DNA"/>
</dbReference>
<protein>
    <submittedName>
        <fullName evidence="1">Uncharacterized protein</fullName>
    </submittedName>
</protein>
<sequence>MQRVESDVRAQRIKHGGDIAADIDTGDLVALAFQSLRASVARRQADRPLRRKSTHKNSYVLAAHRYL</sequence>
<proteinExistence type="predicted"/>
<evidence type="ECO:0000313" key="1">
    <source>
        <dbReference type="EMBL" id="EKJ96729.1"/>
    </source>
</evidence>
<evidence type="ECO:0000313" key="2">
    <source>
        <dbReference type="Proteomes" id="UP000017668"/>
    </source>
</evidence>
<reference evidence="1 2" key="1">
    <citation type="journal article" date="2013" name="Genome Announc.">
        <title>Genome Sequence of Rhizobium lupini HPC(L) Isolated from Saline Desert Soil, Kutch (Gujarat).</title>
        <authorList>
            <person name="Agarwal L."/>
            <person name="Purohit H.J."/>
        </authorList>
    </citation>
    <scope>NUCLEOTIDE SEQUENCE [LARGE SCALE GENOMIC DNA]</scope>
    <source>
        <strain evidence="2">HPC(L)</strain>
    </source>
</reference>
<comment type="caution">
    <text evidence="1">The sequence shown here is derived from an EMBL/GenBank/DDBJ whole genome shotgun (WGS) entry which is preliminary data.</text>
</comment>
<name>A0ABP2RUW0_RHILU</name>
<keyword evidence="2" id="KW-1185">Reference proteome</keyword>
<dbReference type="Proteomes" id="UP000017668">
    <property type="component" value="Unassembled WGS sequence"/>
</dbReference>